<dbReference type="EMBL" id="KI546166">
    <property type="protein sequence ID" value="EST42008.1"/>
    <property type="molecule type" value="Genomic_DNA"/>
</dbReference>
<evidence type="ECO:0000313" key="6">
    <source>
        <dbReference type="Proteomes" id="UP000018208"/>
    </source>
</evidence>
<dbReference type="SMART" id="SM00335">
    <property type="entry name" value="ANX"/>
    <property type="match status" value="4"/>
</dbReference>
<dbReference type="VEuPathDB" id="GiardiaDB:SS50377_22501"/>
<gene>
    <name evidence="4" type="ORF">SS50377_18314</name>
    <name evidence="5" type="ORF">SS50377_22501</name>
</gene>
<dbReference type="InterPro" id="IPR037104">
    <property type="entry name" value="Annexin_sf"/>
</dbReference>
<dbReference type="GO" id="GO:0005509">
    <property type="term" value="F:calcium ion binding"/>
    <property type="evidence" value="ECO:0007669"/>
    <property type="project" value="InterPro"/>
</dbReference>
<dbReference type="PRINTS" id="PR00196">
    <property type="entry name" value="ANNEXIN"/>
</dbReference>
<dbReference type="GO" id="GO:0001786">
    <property type="term" value="F:phosphatidylserine binding"/>
    <property type="evidence" value="ECO:0007669"/>
    <property type="project" value="TreeGrafter"/>
</dbReference>
<dbReference type="GO" id="GO:0005544">
    <property type="term" value="F:calcium-dependent phospholipid binding"/>
    <property type="evidence" value="ECO:0007669"/>
    <property type="project" value="InterPro"/>
</dbReference>
<dbReference type="Proteomes" id="UP000018208">
    <property type="component" value="Unassembled WGS sequence"/>
</dbReference>
<dbReference type="AlphaFoldDB" id="V6LCM6"/>
<dbReference type="GO" id="GO:0005737">
    <property type="term" value="C:cytoplasm"/>
    <property type="evidence" value="ECO:0007669"/>
    <property type="project" value="TreeGrafter"/>
</dbReference>
<dbReference type="EMBL" id="AUWU02000003">
    <property type="protein sequence ID" value="KAH0574886.1"/>
    <property type="molecule type" value="Genomic_DNA"/>
</dbReference>
<accession>V6LCM6</accession>
<keyword evidence="3" id="KW-0041">Annexin</keyword>
<dbReference type="PANTHER" id="PTHR10502:SF102">
    <property type="entry name" value="ANNEXIN B11"/>
    <property type="match status" value="1"/>
</dbReference>
<dbReference type="GO" id="GO:0005886">
    <property type="term" value="C:plasma membrane"/>
    <property type="evidence" value="ECO:0007669"/>
    <property type="project" value="TreeGrafter"/>
</dbReference>
<evidence type="ECO:0000256" key="1">
    <source>
        <dbReference type="ARBA" id="ARBA00007831"/>
    </source>
</evidence>
<evidence type="ECO:0000313" key="5">
    <source>
        <dbReference type="EMBL" id="KAH0574886.1"/>
    </source>
</evidence>
<name>V6LCM6_9EUKA</name>
<dbReference type="InterPro" id="IPR001464">
    <property type="entry name" value="Annexin"/>
</dbReference>
<dbReference type="Pfam" id="PF00191">
    <property type="entry name" value="Annexin"/>
    <property type="match status" value="4"/>
</dbReference>
<dbReference type="Gene3D" id="1.10.220.10">
    <property type="entry name" value="Annexin"/>
    <property type="match status" value="4"/>
</dbReference>
<protein>
    <submittedName>
        <fullName evidence="4">Annexin 2</fullName>
    </submittedName>
</protein>
<reference evidence="5" key="2">
    <citation type="submission" date="2020-12" db="EMBL/GenBank/DDBJ databases">
        <title>New Spironucleus salmonicida genome in near-complete chromosomes.</title>
        <authorList>
            <person name="Xu F."/>
            <person name="Kurt Z."/>
            <person name="Jimenez-Gonzalez A."/>
            <person name="Astvaldsson A."/>
            <person name="Andersson J.O."/>
            <person name="Svard S.G."/>
        </authorList>
    </citation>
    <scope>NUCLEOTIDE SEQUENCE</scope>
    <source>
        <strain evidence="5">ATCC 50377</strain>
    </source>
</reference>
<dbReference type="InterPro" id="IPR018502">
    <property type="entry name" value="Annexin_repeat"/>
</dbReference>
<dbReference type="OrthoDB" id="37886at2759"/>
<sequence length="304" mass="34180">MSKTNADFVRLAEQIQVACKGAGTDEAKIIDVICQCTPDELFEVTKAFYCCYGKDLSTVIKKETSGKLEDLLLACFEPRYKFWATQLKKAIKGMGTDERTLAELIFMADENDMKEISNAYFRLFKAQMVEDVADDLSKNPFSRLIKAWMCQTRFDRNQAQQDATTMTQAIKGAGTDEQAVIRMLCTSTSKEYAQIAQIYEQNNKKSLRDAIKGDFAGKAEYAFLLAHDFLIAGAQACAFILHKSMKGAGTKEVNMINAAALFRDRYRSVVNEYYPKFSGSLAKDIKSDFSGNMEKSLLLIWDAK</sequence>
<comment type="similarity">
    <text evidence="1">Belongs to the annexin family.</text>
</comment>
<dbReference type="SUPFAM" id="SSF47874">
    <property type="entry name" value="Annexin"/>
    <property type="match status" value="1"/>
</dbReference>
<dbReference type="PROSITE" id="PS51897">
    <property type="entry name" value="ANNEXIN_2"/>
    <property type="match status" value="3"/>
</dbReference>
<keyword evidence="2" id="KW-0677">Repeat</keyword>
<dbReference type="PANTHER" id="PTHR10502">
    <property type="entry name" value="ANNEXIN"/>
    <property type="match status" value="1"/>
</dbReference>
<reference evidence="4 5" key="1">
    <citation type="journal article" date="2014" name="PLoS Genet.">
        <title>The Genome of Spironucleus salmonicida Highlights a Fish Pathogen Adapted to Fluctuating Environments.</title>
        <authorList>
            <person name="Xu F."/>
            <person name="Jerlstrom-Hultqvist J."/>
            <person name="Einarsson E."/>
            <person name="Astvaldsson A."/>
            <person name="Svard S.G."/>
            <person name="Andersson J.O."/>
        </authorList>
    </citation>
    <scope>NUCLEOTIDE SEQUENCE</scope>
    <source>
        <strain evidence="5">ATCC 50377</strain>
    </source>
</reference>
<evidence type="ECO:0000256" key="3">
    <source>
        <dbReference type="ARBA" id="ARBA00023216"/>
    </source>
</evidence>
<keyword evidence="6" id="KW-1185">Reference proteome</keyword>
<organism evidence="4">
    <name type="scientific">Spironucleus salmonicida</name>
    <dbReference type="NCBI Taxonomy" id="348837"/>
    <lineage>
        <taxon>Eukaryota</taxon>
        <taxon>Metamonada</taxon>
        <taxon>Diplomonadida</taxon>
        <taxon>Hexamitidae</taxon>
        <taxon>Hexamitinae</taxon>
        <taxon>Spironucleus</taxon>
    </lineage>
</organism>
<proteinExistence type="inferred from homology"/>
<evidence type="ECO:0000256" key="2">
    <source>
        <dbReference type="ARBA" id="ARBA00022737"/>
    </source>
</evidence>
<evidence type="ECO:0000313" key="4">
    <source>
        <dbReference type="EMBL" id="EST42008.1"/>
    </source>
</evidence>